<evidence type="ECO:0000256" key="2">
    <source>
        <dbReference type="ARBA" id="ARBA00023315"/>
    </source>
</evidence>
<dbReference type="PANTHER" id="PTHR43420">
    <property type="entry name" value="ACETYLTRANSFERASE"/>
    <property type="match status" value="1"/>
</dbReference>
<dbReference type="InterPro" id="IPR000182">
    <property type="entry name" value="GNAT_dom"/>
</dbReference>
<evidence type="ECO:0000259" key="3">
    <source>
        <dbReference type="PROSITE" id="PS51186"/>
    </source>
</evidence>
<evidence type="ECO:0000313" key="5">
    <source>
        <dbReference type="Proteomes" id="UP000244069"/>
    </source>
</evidence>
<dbReference type="AlphaFoldDB" id="A0A2T6AX77"/>
<dbReference type="GO" id="GO:0016747">
    <property type="term" value="F:acyltransferase activity, transferring groups other than amino-acyl groups"/>
    <property type="evidence" value="ECO:0007669"/>
    <property type="project" value="InterPro"/>
</dbReference>
<dbReference type="InterPro" id="IPR016181">
    <property type="entry name" value="Acyl_CoA_acyltransferase"/>
</dbReference>
<reference evidence="4 5" key="1">
    <citation type="submission" date="2018-04" db="EMBL/GenBank/DDBJ databases">
        <title>Genomic Encyclopedia of Archaeal and Bacterial Type Strains, Phase II (KMG-II): from individual species to whole genera.</title>
        <authorList>
            <person name="Goeker M."/>
        </authorList>
    </citation>
    <scope>NUCLEOTIDE SEQUENCE [LARGE SCALE GENOMIC DNA]</scope>
    <source>
        <strain evidence="4 5">DSM 29329</strain>
    </source>
</reference>
<protein>
    <submittedName>
        <fullName evidence="4">Ribosomal-protein-alanine N-acetyltransferase</fullName>
    </submittedName>
</protein>
<keyword evidence="2" id="KW-0012">Acyltransferase</keyword>
<keyword evidence="1 4" id="KW-0808">Transferase</keyword>
<evidence type="ECO:0000313" key="4">
    <source>
        <dbReference type="EMBL" id="PTX48398.1"/>
    </source>
</evidence>
<dbReference type="OrthoDB" id="9804026at2"/>
<gene>
    <name evidence="4" type="ORF">C8N44_10989</name>
</gene>
<evidence type="ECO:0000256" key="1">
    <source>
        <dbReference type="ARBA" id="ARBA00022679"/>
    </source>
</evidence>
<accession>A0A2T6AX77</accession>
<dbReference type="CDD" id="cd04301">
    <property type="entry name" value="NAT_SF"/>
    <property type="match status" value="1"/>
</dbReference>
<name>A0A2T6AX77_9RHOB</name>
<dbReference type="Pfam" id="PF00583">
    <property type="entry name" value="Acetyltransf_1"/>
    <property type="match status" value="1"/>
</dbReference>
<proteinExistence type="predicted"/>
<dbReference type="Proteomes" id="UP000244069">
    <property type="component" value="Unassembled WGS sequence"/>
</dbReference>
<dbReference type="Gene3D" id="3.40.630.30">
    <property type="match status" value="1"/>
</dbReference>
<comment type="caution">
    <text evidence="4">The sequence shown here is derived from an EMBL/GenBank/DDBJ whole genome shotgun (WGS) entry which is preliminary data.</text>
</comment>
<organism evidence="4 5">
    <name type="scientific">Allosediminivita pacifica</name>
    <dbReference type="NCBI Taxonomy" id="1267769"/>
    <lineage>
        <taxon>Bacteria</taxon>
        <taxon>Pseudomonadati</taxon>
        <taxon>Pseudomonadota</taxon>
        <taxon>Alphaproteobacteria</taxon>
        <taxon>Rhodobacterales</taxon>
        <taxon>Paracoccaceae</taxon>
        <taxon>Allosediminivita</taxon>
    </lineage>
</organism>
<dbReference type="InterPro" id="IPR050680">
    <property type="entry name" value="YpeA/RimI_acetyltransf"/>
</dbReference>
<dbReference type="SUPFAM" id="SSF55729">
    <property type="entry name" value="Acyl-CoA N-acyltransferases (Nat)"/>
    <property type="match status" value="1"/>
</dbReference>
<dbReference type="EMBL" id="QBKN01000009">
    <property type="protein sequence ID" value="PTX48398.1"/>
    <property type="molecule type" value="Genomic_DNA"/>
</dbReference>
<dbReference type="RefSeq" id="WP_107975833.1">
    <property type="nucleotide sequence ID" value="NZ_BMEZ01000011.1"/>
</dbReference>
<dbReference type="PROSITE" id="PS51186">
    <property type="entry name" value="GNAT"/>
    <property type="match status" value="1"/>
</dbReference>
<sequence>MTPEELAAIAGAAYGHATPWSAADFAGALALPRTLLATDGAAFVLGQVIADEAEILALATRPEAQRTGAASRALEDFETQARDRGAVEVFLEVAEDNVPARAFYDRHGYGVTGRRKGYYPRTAGPAADALLMHKAL</sequence>
<dbReference type="PANTHER" id="PTHR43420:SF44">
    <property type="entry name" value="ACETYLTRANSFERASE YPEA"/>
    <property type="match status" value="1"/>
</dbReference>
<feature type="domain" description="N-acetyltransferase" evidence="3">
    <location>
        <begin position="1"/>
        <end position="136"/>
    </location>
</feature>
<keyword evidence="5" id="KW-1185">Reference proteome</keyword>